<organism evidence="1 2">
    <name type="scientific">Luedemannella flava</name>
    <dbReference type="NCBI Taxonomy" id="349316"/>
    <lineage>
        <taxon>Bacteria</taxon>
        <taxon>Bacillati</taxon>
        <taxon>Actinomycetota</taxon>
        <taxon>Actinomycetes</taxon>
        <taxon>Micromonosporales</taxon>
        <taxon>Micromonosporaceae</taxon>
        <taxon>Luedemannella</taxon>
    </lineage>
</organism>
<accession>A0ABP4Y9Y4</accession>
<protein>
    <submittedName>
        <fullName evidence="1">Uncharacterized protein</fullName>
    </submittedName>
</protein>
<name>A0ABP4Y9Y4_9ACTN</name>
<gene>
    <name evidence="1" type="ORF">GCM10009682_31710</name>
</gene>
<dbReference type="EMBL" id="BAAALT010000086">
    <property type="protein sequence ID" value="GAA1807509.1"/>
    <property type="molecule type" value="Genomic_DNA"/>
</dbReference>
<reference evidence="2" key="1">
    <citation type="journal article" date="2019" name="Int. J. Syst. Evol. Microbiol.">
        <title>The Global Catalogue of Microorganisms (GCM) 10K type strain sequencing project: providing services to taxonomists for standard genome sequencing and annotation.</title>
        <authorList>
            <consortium name="The Broad Institute Genomics Platform"/>
            <consortium name="The Broad Institute Genome Sequencing Center for Infectious Disease"/>
            <person name="Wu L."/>
            <person name="Ma J."/>
        </authorList>
    </citation>
    <scope>NUCLEOTIDE SEQUENCE [LARGE SCALE GENOMIC DNA]</scope>
    <source>
        <strain evidence="2">JCM 13250</strain>
    </source>
</reference>
<comment type="caution">
    <text evidence="1">The sequence shown here is derived from an EMBL/GenBank/DDBJ whole genome shotgun (WGS) entry which is preliminary data.</text>
</comment>
<evidence type="ECO:0000313" key="2">
    <source>
        <dbReference type="Proteomes" id="UP001500218"/>
    </source>
</evidence>
<proteinExistence type="predicted"/>
<dbReference type="Proteomes" id="UP001500218">
    <property type="component" value="Unassembled WGS sequence"/>
</dbReference>
<keyword evidence="2" id="KW-1185">Reference proteome</keyword>
<evidence type="ECO:0000313" key="1">
    <source>
        <dbReference type="EMBL" id="GAA1807509.1"/>
    </source>
</evidence>
<sequence length="58" mass="6784">MFKLIKMEAHGRDVHTEFLSELDCGRSSRLYNLLPRFAPACSDPLQGIDDRTPHRRRE</sequence>